<feature type="region of interest" description="Disordered" evidence="1">
    <location>
        <begin position="378"/>
        <end position="409"/>
    </location>
</feature>
<accession>A0A812PQ48</accession>
<proteinExistence type="predicted"/>
<feature type="compositionally biased region" description="Basic and acidic residues" evidence="1">
    <location>
        <begin position="395"/>
        <end position="409"/>
    </location>
</feature>
<dbReference type="Proteomes" id="UP000604046">
    <property type="component" value="Unassembled WGS sequence"/>
</dbReference>
<dbReference type="AlphaFoldDB" id="A0A812PQ48"/>
<name>A0A812PQ48_9DINO</name>
<feature type="compositionally biased region" description="Basic residues" evidence="1">
    <location>
        <begin position="67"/>
        <end position="87"/>
    </location>
</feature>
<protein>
    <submittedName>
        <fullName evidence="2">Uncharacterized protein</fullName>
    </submittedName>
</protein>
<feature type="region of interest" description="Disordered" evidence="1">
    <location>
        <begin position="165"/>
        <end position="186"/>
    </location>
</feature>
<keyword evidence="3" id="KW-1185">Reference proteome</keyword>
<dbReference type="EMBL" id="CAJNDS010002130">
    <property type="protein sequence ID" value="CAE7343564.1"/>
    <property type="molecule type" value="Genomic_DNA"/>
</dbReference>
<evidence type="ECO:0000313" key="3">
    <source>
        <dbReference type="Proteomes" id="UP000604046"/>
    </source>
</evidence>
<sequence length="513" mass="58894">MRGRPRGLSIGLPRGRPRREPFVAQVTKESRRSSVRLRSKTPQKELRPRKRLRTKTPERKVLFVRQRPNHRRTPGGGHPQKRLRTKTPPRDVEWARTPSCGTRPGHKTRRPQRAEVCLAPPVQPKRRGRPPKRAPRGLDGFESPVEVFSPTVCEEDLLAKDTMKHWGTAPRPSSSEEKELGELDEEEIAEPGTEGFFRRVSPKSEAASADVDGGLVEMLLQDEASPSADTPAEATAATIEMIKKMVDFKGTRCPSGQRNYARRDVYGMWHELFLQAQKLVGNKIWRGQALHYIVELMQELEGESSVKKMRTLYQNASFWKGALLLLLKHLGCPVSEVNELKRKYYLRQGRISQRTLRRPDFKDLSDYYAKCRARDPAGFEVDPATPQPPRFVHRPHSDERPEKAEKCSGAERPRAHPMLFYIVRQDNSAYCFRQPGFMTVRQCIQEAFAESPYDPECFFCLHENEALHLDTEIGDISWQTKDREPRLLYVYLRNRARQLDPGDQSEAGEACQP</sequence>
<feature type="region of interest" description="Disordered" evidence="1">
    <location>
        <begin position="1"/>
        <end position="142"/>
    </location>
</feature>
<dbReference type="OrthoDB" id="10417498at2759"/>
<evidence type="ECO:0000313" key="2">
    <source>
        <dbReference type="EMBL" id="CAE7343564.1"/>
    </source>
</evidence>
<organism evidence="2 3">
    <name type="scientific">Symbiodinium natans</name>
    <dbReference type="NCBI Taxonomy" id="878477"/>
    <lineage>
        <taxon>Eukaryota</taxon>
        <taxon>Sar</taxon>
        <taxon>Alveolata</taxon>
        <taxon>Dinophyceae</taxon>
        <taxon>Suessiales</taxon>
        <taxon>Symbiodiniaceae</taxon>
        <taxon>Symbiodinium</taxon>
    </lineage>
</organism>
<evidence type="ECO:0000256" key="1">
    <source>
        <dbReference type="SAM" id="MobiDB-lite"/>
    </source>
</evidence>
<feature type="compositionally biased region" description="Basic residues" evidence="1">
    <location>
        <begin position="33"/>
        <end position="54"/>
    </location>
</feature>
<gene>
    <name evidence="2" type="ORF">SNAT2548_LOCUS17994</name>
</gene>
<comment type="caution">
    <text evidence="2">The sequence shown here is derived from an EMBL/GenBank/DDBJ whole genome shotgun (WGS) entry which is preliminary data.</text>
</comment>
<reference evidence="2" key="1">
    <citation type="submission" date="2021-02" db="EMBL/GenBank/DDBJ databases">
        <authorList>
            <person name="Dougan E. K."/>
            <person name="Rhodes N."/>
            <person name="Thang M."/>
            <person name="Chan C."/>
        </authorList>
    </citation>
    <scope>NUCLEOTIDE SEQUENCE</scope>
</reference>
<feature type="compositionally biased region" description="Basic residues" evidence="1">
    <location>
        <begin position="124"/>
        <end position="135"/>
    </location>
</feature>